<feature type="transmembrane region" description="Helical" evidence="7">
    <location>
        <begin position="161"/>
        <end position="181"/>
    </location>
</feature>
<gene>
    <name evidence="9" type="ORF">ACFSXZ_40060</name>
</gene>
<dbReference type="PANTHER" id="PTHR42718">
    <property type="entry name" value="MAJOR FACILITATOR SUPERFAMILY MULTIDRUG TRANSPORTER MFSC"/>
    <property type="match status" value="1"/>
</dbReference>
<comment type="subcellular location">
    <subcellularLocation>
        <location evidence="1">Cell membrane</location>
        <topology evidence="1">Multi-pass membrane protein</topology>
    </subcellularLocation>
</comment>
<protein>
    <submittedName>
        <fullName evidence="9">MFS transporter</fullName>
    </submittedName>
</protein>
<evidence type="ECO:0000256" key="2">
    <source>
        <dbReference type="ARBA" id="ARBA00022448"/>
    </source>
</evidence>
<dbReference type="RefSeq" id="WP_378271660.1">
    <property type="nucleotide sequence ID" value="NZ_JBHUKR010000029.1"/>
</dbReference>
<evidence type="ECO:0000256" key="6">
    <source>
        <dbReference type="SAM" id="MobiDB-lite"/>
    </source>
</evidence>
<evidence type="ECO:0000259" key="8">
    <source>
        <dbReference type="PROSITE" id="PS50850"/>
    </source>
</evidence>
<organism evidence="9 10">
    <name type="scientific">Amycolatopsis pigmentata</name>
    <dbReference type="NCBI Taxonomy" id="450801"/>
    <lineage>
        <taxon>Bacteria</taxon>
        <taxon>Bacillati</taxon>
        <taxon>Actinomycetota</taxon>
        <taxon>Actinomycetes</taxon>
        <taxon>Pseudonocardiales</taxon>
        <taxon>Pseudonocardiaceae</taxon>
        <taxon>Amycolatopsis</taxon>
    </lineage>
</organism>
<dbReference type="Pfam" id="PF07690">
    <property type="entry name" value="MFS_1"/>
    <property type="match status" value="1"/>
</dbReference>
<keyword evidence="2" id="KW-0813">Transport</keyword>
<feature type="transmembrane region" description="Helical" evidence="7">
    <location>
        <begin position="134"/>
        <end position="155"/>
    </location>
</feature>
<evidence type="ECO:0000256" key="7">
    <source>
        <dbReference type="SAM" id="Phobius"/>
    </source>
</evidence>
<dbReference type="SUPFAM" id="SSF103473">
    <property type="entry name" value="MFS general substrate transporter"/>
    <property type="match status" value="1"/>
</dbReference>
<feature type="transmembrane region" description="Helical" evidence="7">
    <location>
        <begin position="75"/>
        <end position="96"/>
    </location>
</feature>
<feature type="transmembrane region" description="Helical" evidence="7">
    <location>
        <begin position="193"/>
        <end position="211"/>
    </location>
</feature>
<sequence>MIKRITLVAMCLGLFLAQTDTTAVNLALPSIGRDLRGSLADLQWVMDAYNVTFAALLLTGGTLGDRFGRRRLFRCGIATFAAGSALCAAAPGLAALVTGRALQGAGAALTIPQSLAILSVVFPQGRERDRAMAAWSAVTGIALASGPILGGLLVQVTGWQAIFWLNLPIGAAALALSMAVPESAGRQARRVDVGGQVLAIAFLTALTYAIVETGRSGWASPRVAVATAIGVACLAAFVAVERRPGPMLPLGLLRRGPLPIAAVVALCMTFGAYGELLLAGLVLQRHAGALVAGFQLLPQPLMIMAGSPVAGRLATRFGPRRPMTAGMTLLGAGLLTLAVAGADAPVPVVELGFAVTGLGIGFNAGPVMGVAVSAVPPDRAGLAGGVANLARMAGVGFGVAVMGAVFAGHGYRAALLAGTAVVALGAAAAWRVPRAQRRNAAATETAGFDELEPSNSTEKARSSR</sequence>
<dbReference type="InterPro" id="IPR036259">
    <property type="entry name" value="MFS_trans_sf"/>
</dbReference>
<feature type="domain" description="Major facilitator superfamily (MFS) profile" evidence="8">
    <location>
        <begin position="6"/>
        <end position="437"/>
    </location>
</feature>
<keyword evidence="5 7" id="KW-0472">Membrane</keyword>
<feature type="transmembrane region" description="Helical" evidence="7">
    <location>
        <begin position="323"/>
        <end position="341"/>
    </location>
</feature>
<comment type="caution">
    <text evidence="9">The sequence shown here is derived from an EMBL/GenBank/DDBJ whole genome shotgun (WGS) entry which is preliminary data.</text>
</comment>
<dbReference type="PANTHER" id="PTHR42718:SF9">
    <property type="entry name" value="MAJOR FACILITATOR SUPERFAMILY MULTIDRUG TRANSPORTER MFSC"/>
    <property type="match status" value="1"/>
</dbReference>
<dbReference type="CDD" id="cd17321">
    <property type="entry name" value="MFS_MMR_MDR_like"/>
    <property type="match status" value="1"/>
</dbReference>
<evidence type="ECO:0000313" key="10">
    <source>
        <dbReference type="Proteomes" id="UP001597417"/>
    </source>
</evidence>
<keyword evidence="3 7" id="KW-0812">Transmembrane</keyword>
<dbReference type="PROSITE" id="PS50850">
    <property type="entry name" value="MFS"/>
    <property type="match status" value="1"/>
</dbReference>
<dbReference type="Gene3D" id="1.20.1250.20">
    <property type="entry name" value="MFS general substrate transporter like domains"/>
    <property type="match status" value="2"/>
</dbReference>
<evidence type="ECO:0000256" key="1">
    <source>
        <dbReference type="ARBA" id="ARBA00004651"/>
    </source>
</evidence>
<dbReference type="Proteomes" id="UP001597417">
    <property type="component" value="Unassembled WGS sequence"/>
</dbReference>
<evidence type="ECO:0000256" key="3">
    <source>
        <dbReference type="ARBA" id="ARBA00022692"/>
    </source>
</evidence>
<proteinExistence type="predicted"/>
<feature type="transmembrane region" description="Helical" evidence="7">
    <location>
        <begin position="260"/>
        <end position="283"/>
    </location>
</feature>
<name>A0ABW5GA04_9PSEU</name>
<evidence type="ECO:0000313" key="9">
    <source>
        <dbReference type="EMBL" id="MFD2422537.1"/>
    </source>
</evidence>
<feature type="transmembrane region" description="Helical" evidence="7">
    <location>
        <begin position="413"/>
        <end position="430"/>
    </location>
</feature>
<dbReference type="InterPro" id="IPR020846">
    <property type="entry name" value="MFS_dom"/>
</dbReference>
<evidence type="ECO:0000256" key="5">
    <source>
        <dbReference type="ARBA" id="ARBA00023136"/>
    </source>
</evidence>
<evidence type="ECO:0000256" key="4">
    <source>
        <dbReference type="ARBA" id="ARBA00022989"/>
    </source>
</evidence>
<keyword evidence="10" id="KW-1185">Reference proteome</keyword>
<reference evidence="10" key="1">
    <citation type="journal article" date="2019" name="Int. J. Syst. Evol. Microbiol.">
        <title>The Global Catalogue of Microorganisms (GCM) 10K type strain sequencing project: providing services to taxonomists for standard genome sequencing and annotation.</title>
        <authorList>
            <consortium name="The Broad Institute Genomics Platform"/>
            <consortium name="The Broad Institute Genome Sequencing Center for Infectious Disease"/>
            <person name="Wu L."/>
            <person name="Ma J."/>
        </authorList>
    </citation>
    <scope>NUCLEOTIDE SEQUENCE [LARGE SCALE GENOMIC DNA]</scope>
    <source>
        <strain evidence="10">CGMCC 4.7645</strain>
    </source>
</reference>
<feature type="region of interest" description="Disordered" evidence="6">
    <location>
        <begin position="441"/>
        <end position="464"/>
    </location>
</feature>
<keyword evidence="4 7" id="KW-1133">Transmembrane helix</keyword>
<feature type="transmembrane region" description="Helical" evidence="7">
    <location>
        <begin position="353"/>
        <end position="376"/>
    </location>
</feature>
<accession>A0ABW5GA04</accession>
<feature type="transmembrane region" description="Helical" evidence="7">
    <location>
        <begin position="388"/>
        <end position="407"/>
    </location>
</feature>
<feature type="transmembrane region" description="Helical" evidence="7">
    <location>
        <begin position="43"/>
        <end position="63"/>
    </location>
</feature>
<dbReference type="InterPro" id="IPR011701">
    <property type="entry name" value="MFS"/>
</dbReference>
<dbReference type="EMBL" id="JBHUKR010000029">
    <property type="protein sequence ID" value="MFD2422537.1"/>
    <property type="molecule type" value="Genomic_DNA"/>
</dbReference>
<feature type="transmembrane region" description="Helical" evidence="7">
    <location>
        <begin position="223"/>
        <end position="240"/>
    </location>
</feature>